<dbReference type="Proteomes" id="UP001180020">
    <property type="component" value="Unassembled WGS sequence"/>
</dbReference>
<dbReference type="GO" id="GO:0071555">
    <property type="term" value="P:cell wall organization"/>
    <property type="evidence" value="ECO:0007669"/>
    <property type="project" value="TreeGrafter"/>
</dbReference>
<dbReference type="GO" id="GO:0044038">
    <property type="term" value="P:cell wall macromolecule biosynthetic process"/>
    <property type="evidence" value="ECO:0007669"/>
    <property type="project" value="TreeGrafter"/>
</dbReference>
<dbReference type="PROSITE" id="PS01348">
    <property type="entry name" value="MRAY_2"/>
    <property type="match status" value="1"/>
</dbReference>
<keyword evidence="8" id="KW-1185">Reference proteome</keyword>
<comment type="subcellular location">
    <subcellularLocation>
        <location evidence="1">Membrane</location>
        <topology evidence="1">Multi-pass membrane protein</topology>
    </subcellularLocation>
</comment>
<organism evidence="7 8">
    <name type="scientific">Acorus calamus</name>
    <name type="common">Sweet flag</name>
    <dbReference type="NCBI Taxonomy" id="4465"/>
    <lineage>
        <taxon>Eukaryota</taxon>
        <taxon>Viridiplantae</taxon>
        <taxon>Streptophyta</taxon>
        <taxon>Embryophyta</taxon>
        <taxon>Tracheophyta</taxon>
        <taxon>Spermatophyta</taxon>
        <taxon>Magnoliopsida</taxon>
        <taxon>Liliopsida</taxon>
        <taxon>Acoraceae</taxon>
        <taxon>Acorus</taxon>
    </lineage>
</organism>
<dbReference type="GO" id="GO:0016780">
    <property type="term" value="F:phosphotransferase activity, for other substituted phosphate groups"/>
    <property type="evidence" value="ECO:0007669"/>
    <property type="project" value="InterPro"/>
</dbReference>
<dbReference type="InterPro" id="IPR000715">
    <property type="entry name" value="Glycosyl_transferase_4"/>
</dbReference>
<dbReference type="PANTHER" id="PTHR22926:SF5">
    <property type="entry name" value="PHOSPHO-N-ACETYLMURAMOYL-PENTAPEPTIDE-TRANSFERASE HOMOLOG"/>
    <property type="match status" value="1"/>
</dbReference>
<protein>
    <submittedName>
        <fullName evidence="7">Uncharacterized protein</fullName>
    </submittedName>
</protein>
<dbReference type="PANTHER" id="PTHR22926">
    <property type="entry name" value="PHOSPHO-N-ACETYLMURAMOYL-PENTAPEPTIDE-TRANSFERASE"/>
    <property type="match status" value="1"/>
</dbReference>
<evidence type="ECO:0000313" key="7">
    <source>
        <dbReference type="EMBL" id="KAK1324559.1"/>
    </source>
</evidence>
<comment type="caution">
    <text evidence="7">The sequence shown here is derived from an EMBL/GenBank/DDBJ whole genome shotgun (WGS) entry which is preliminary data.</text>
</comment>
<dbReference type="Pfam" id="PF00953">
    <property type="entry name" value="Glycos_transf_4"/>
    <property type="match status" value="1"/>
</dbReference>
<feature type="transmembrane region" description="Helical" evidence="6">
    <location>
        <begin position="60"/>
        <end position="79"/>
    </location>
</feature>
<proteinExistence type="predicted"/>
<feature type="transmembrane region" description="Helical" evidence="6">
    <location>
        <begin position="20"/>
        <end position="53"/>
    </location>
</feature>
<evidence type="ECO:0000256" key="4">
    <source>
        <dbReference type="ARBA" id="ARBA00022989"/>
    </source>
</evidence>
<evidence type="ECO:0000256" key="3">
    <source>
        <dbReference type="ARBA" id="ARBA00022692"/>
    </source>
</evidence>
<keyword evidence="5 6" id="KW-0472">Membrane</keyword>
<gene>
    <name evidence="7" type="ORF">QJS10_CPA01g01660</name>
</gene>
<evidence type="ECO:0000256" key="1">
    <source>
        <dbReference type="ARBA" id="ARBA00004141"/>
    </source>
</evidence>
<evidence type="ECO:0000256" key="5">
    <source>
        <dbReference type="ARBA" id="ARBA00023136"/>
    </source>
</evidence>
<name>A0AAV9FFR1_ACOCL</name>
<dbReference type="InterPro" id="IPR018480">
    <property type="entry name" value="PNAcMuramoyl-5peptid_Trfase_CS"/>
</dbReference>
<keyword evidence="4 6" id="KW-1133">Transmembrane helix</keyword>
<feature type="transmembrane region" description="Helical" evidence="6">
    <location>
        <begin position="85"/>
        <end position="104"/>
    </location>
</feature>
<dbReference type="GO" id="GO:0005886">
    <property type="term" value="C:plasma membrane"/>
    <property type="evidence" value="ECO:0007669"/>
    <property type="project" value="TreeGrafter"/>
</dbReference>
<evidence type="ECO:0000256" key="6">
    <source>
        <dbReference type="SAM" id="Phobius"/>
    </source>
</evidence>
<sequence>MGNGVNLTDGLDGLAGGTAALAFIGMSIAVLPISSGLAIFGVSMAGSCIGFLFHNGYSATLFMGDTGALALGGALAAMAACTGMFLPLFISSGVFVLEVVSVITQVKNSFINCRAFHIVFETQELPLVYQMDSSKRYSYNPTLHWNPQVEEYFINAYGAEHFD</sequence>
<evidence type="ECO:0000313" key="8">
    <source>
        <dbReference type="Proteomes" id="UP001180020"/>
    </source>
</evidence>
<evidence type="ECO:0000256" key="2">
    <source>
        <dbReference type="ARBA" id="ARBA00022679"/>
    </source>
</evidence>
<keyword evidence="2" id="KW-0808">Transferase</keyword>
<accession>A0AAV9FFR1</accession>
<dbReference type="EMBL" id="JAUJYO010000001">
    <property type="protein sequence ID" value="KAK1324559.1"/>
    <property type="molecule type" value="Genomic_DNA"/>
</dbReference>
<reference evidence="7" key="2">
    <citation type="submission" date="2023-06" db="EMBL/GenBank/DDBJ databases">
        <authorList>
            <person name="Ma L."/>
            <person name="Liu K.-W."/>
            <person name="Li Z."/>
            <person name="Hsiao Y.-Y."/>
            <person name="Qi Y."/>
            <person name="Fu T."/>
            <person name="Tang G."/>
            <person name="Zhang D."/>
            <person name="Sun W.-H."/>
            <person name="Liu D.-K."/>
            <person name="Li Y."/>
            <person name="Chen G.-Z."/>
            <person name="Liu X.-D."/>
            <person name="Liao X.-Y."/>
            <person name="Jiang Y.-T."/>
            <person name="Yu X."/>
            <person name="Hao Y."/>
            <person name="Huang J."/>
            <person name="Zhao X.-W."/>
            <person name="Ke S."/>
            <person name="Chen Y.-Y."/>
            <person name="Wu W.-L."/>
            <person name="Hsu J.-L."/>
            <person name="Lin Y.-F."/>
            <person name="Huang M.-D."/>
            <person name="Li C.-Y."/>
            <person name="Huang L."/>
            <person name="Wang Z.-W."/>
            <person name="Zhao X."/>
            <person name="Zhong W.-Y."/>
            <person name="Peng D.-H."/>
            <person name="Ahmad S."/>
            <person name="Lan S."/>
            <person name="Zhang J.-S."/>
            <person name="Tsai W.-C."/>
            <person name="Van De Peer Y."/>
            <person name="Liu Z.-J."/>
        </authorList>
    </citation>
    <scope>NUCLEOTIDE SEQUENCE</scope>
    <source>
        <strain evidence="7">CP</strain>
        <tissue evidence="7">Leaves</tissue>
    </source>
</reference>
<reference evidence="7" key="1">
    <citation type="journal article" date="2023" name="Nat. Commun.">
        <title>Diploid and tetraploid genomes of Acorus and the evolution of monocots.</title>
        <authorList>
            <person name="Ma L."/>
            <person name="Liu K.W."/>
            <person name="Li Z."/>
            <person name="Hsiao Y.Y."/>
            <person name="Qi Y."/>
            <person name="Fu T."/>
            <person name="Tang G.D."/>
            <person name="Zhang D."/>
            <person name="Sun W.H."/>
            <person name="Liu D.K."/>
            <person name="Li Y."/>
            <person name="Chen G.Z."/>
            <person name="Liu X.D."/>
            <person name="Liao X.Y."/>
            <person name="Jiang Y.T."/>
            <person name="Yu X."/>
            <person name="Hao Y."/>
            <person name="Huang J."/>
            <person name="Zhao X.W."/>
            <person name="Ke S."/>
            <person name="Chen Y.Y."/>
            <person name="Wu W.L."/>
            <person name="Hsu J.L."/>
            <person name="Lin Y.F."/>
            <person name="Huang M.D."/>
            <person name="Li C.Y."/>
            <person name="Huang L."/>
            <person name="Wang Z.W."/>
            <person name="Zhao X."/>
            <person name="Zhong W.Y."/>
            <person name="Peng D.H."/>
            <person name="Ahmad S."/>
            <person name="Lan S."/>
            <person name="Zhang J.S."/>
            <person name="Tsai W.C."/>
            <person name="Van de Peer Y."/>
            <person name="Liu Z.J."/>
        </authorList>
    </citation>
    <scope>NUCLEOTIDE SEQUENCE</scope>
    <source>
        <strain evidence="7">CP</strain>
    </source>
</reference>
<keyword evidence="3 6" id="KW-0812">Transmembrane</keyword>
<dbReference type="AlphaFoldDB" id="A0AAV9FFR1"/>